<organism evidence="2 3">
    <name type="scientific">Cyprinus carpio carpio</name>
    <dbReference type="NCBI Taxonomy" id="630221"/>
    <lineage>
        <taxon>Eukaryota</taxon>
        <taxon>Metazoa</taxon>
        <taxon>Chordata</taxon>
        <taxon>Craniata</taxon>
        <taxon>Vertebrata</taxon>
        <taxon>Euteleostomi</taxon>
        <taxon>Actinopterygii</taxon>
        <taxon>Neopterygii</taxon>
        <taxon>Teleostei</taxon>
        <taxon>Ostariophysi</taxon>
        <taxon>Cypriniformes</taxon>
        <taxon>Cyprinidae</taxon>
        <taxon>Cyprininae</taxon>
        <taxon>Cyprinus</taxon>
    </lineage>
</organism>
<sequence>MNNTNSIYEFGTRAPVSSDAPPNWSETQSVTSHHSPAQSAALSWQAAINAARQSQGTPKTMNFSAAASTAPAGLLALTLNNPVRRACNSNIREP</sequence>
<keyword evidence="3" id="KW-1185">Reference proteome</keyword>
<feature type="region of interest" description="Disordered" evidence="1">
    <location>
        <begin position="1"/>
        <end position="38"/>
    </location>
</feature>
<proteinExistence type="predicted"/>
<protein>
    <submittedName>
        <fullName evidence="2">Uncharacterized protein</fullName>
    </submittedName>
</protein>
<dbReference type="Proteomes" id="UP001108240">
    <property type="component" value="Unplaced"/>
</dbReference>
<evidence type="ECO:0000256" key="1">
    <source>
        <dbReference type="SAM" id="MobiDB-lite"/>
    </source>
</evidence>
<evidence type="ECO:0000313" key="2">
    <source>
        <dbReference type="Ensembl" id="ENSCCRP00000139864.1"/>
    </source>
</evidence>
<feature type="compositionally biased region" description="Polar residues" evidence="1">
    <location>
        <begin position="24"/>
        <end position="38"/>
    </location>
</feature>
<reference evidence="2" key="1">
    <citation type="submission" date="2025-08" db="UniProtKB">
        <authorList>
            <consortium name="Ensembl"/>
        </authorList>
    </citation>
    <scope>IDENTIFICATION</scope>
</reference>
<dbReference type="AlphaFoldDB" id="A0A9J8A3U8"/>
<dbReference type="Ensembl" id="ENSCCRT00000188895.1">
    <property type="protein sequence ID" value="ENSCCRP00000139864.1"/>
    <property type="gene ID" value="ENSCCRG00000065532.1"/>
</dbReference>
<evidence type="ECO:0000313" key="3">
    <source>
        <dbReference type="Proteomes" id="UP001108240"/>
    </source>
</evidence>
<reference evidence="2" key="2">
    <citation type="submission" date="2025-09" db="UniProtKB">
        <authorList>
            <consortium name="Ensembl"/>
        </authorList>
    </citation>
    <scope>IDENTIFICATION</scope>
</reference>
<name>A0A9J8A3U8_CYPCA</name>
<accession>A0A9J8A3U8</accession>